<gene>
    <name evidence="3" type="ORF">HO133_005753</name>
</gene>
<dbReference type="PANTHER" id="PTHR35897:SF1">
    <property type="entry name" value="METHYLTRANSFERASE AUSD"/>
    <property type="match status" value="1"/>
</dbReference>
<evidence type="ECO:0000256" key="2">
    <source>
        <dbReference type="ARBA" id="ARBA00022691"/>
    </source>
</evidence>
<evidence type="ECO:0000313" key="3">
    <source>
        <dbReference type="EMBL" id="KAF6218406.1"/>
    </source>
</evidence>
<protein>
    <submittedName>
        <fullName evidence="3">Uncharacterized protein</fullName>
    </submittedName>
</protein>
<dbReference type="GeneID" id="59334158"/>
<dbReference type="Proteomes" id="UP000593566">
    <property type="component" value="Unassembled WGS sequence"/>
</dbReference>
<keyword evidence="4" id="KW-1185">Reference proteome</keyword>
<dbReference type="PANTHER" id="PTHR35897">
    <property type="entry name" value="METHYLTRANSFERASE AUSD"/>
    <property type="match status" value="1"/>
</dbReference>
<sequence>MLFRPWLRKLLFDGVPSSTALYDLDIVPALFNLGYELFRDQEKLHATFIVGGLLEPAKNLPSLDAKIDMIGALNLLYLIRLEEQKRVACRLTGSTKQVSSSTILGRQIGVPVAGQYHGFTKDTTVYVRNVKTFQHFWEDVAVATGSTWTVDAFLESVESQCLK</sequence>
<organism evidence="3 4">
    <name type="scientific">Letharia lupina</name>
    <dbReference type="NCBI Taxonomy" id="560253"/>
    <lineage>
        <taxon>Eukaryota</taxon>
        <taxon>Fungi</taxon>
        <taxon>Dikarya</taxon>
        <taxon>Ascomycota</taxon>
        <taxon>Pezizomycotina</taxon>
        <taxon>Lecanoromycetes</taxon>
        <taxon>OSLEUM clade</taxon>
        <taxon>Lecanoromycetidae</taxon>
        <taxon>Lecanorales</taxon>
        <taxon>Lecanorineae</taxon>
        <taxon>Parmeliaceae</taxon>
        <taxon>Letharia</taxon>
    </lineage>
</organism>
<proteinExistence type="predicted"/>
<dbReference type="GO" id="GO:0016740">
    <property type="term" value="F:transferase activity"/>
    <property type="evidence" value="ECO:0007669"/>
    <property type="project" value="UniProtKB-KW"/>
</dbReference>
<dbReference type="EMBL" id="JACCJB010000022">
    <property type="protein sequence ID" value="KAF6218406.1"/>
    <property type="molecule type" value="Genomic_DNA"/>
</dbReference>
<comment type="caution">
    <text evidence="3">The sequence shown here is derived from an EMBL/GenBank/DDBJ whole genome shotgun (WGS) entry which is preliminary data.</text>
</comment>
<dbReference type="AlphaFoldDB" id="A0A8H6F819"/>
<reference evidence="3 4" key="1">
    <citation type="journal article" date="2020" name="Genomics">
        <title>Complete, high-quality genomes from long-read metagenomic sequencing of two wolf lichen thalli reveals enigmatic genome architecture.</title>
        <authorList>
            <person name="McKenzie S.K."/>
            <person name="Walston R.F."/>
            <person name="Allen J.L."/>
        </authorList>
    </citation>
    <scope>NUCLEOTIDE SEQUENCE [LARGE SCALE GENOMIC DNA]</scope>
    <source>
        <strain evidence="3">WasteWater1</strain>
    </source>
</reference>
<dbReference type="InterPro" id="IPR051654">
    <property type="entry name" value="Meroterpenoid_MTases"/>
</dbReference>
<keyword evidence="2" id="KW-0949">S-adenosyl-L-methionine</keyword>
<keyword evidence="1" id="KW-0808">Transferase</keyword>
<accession>A0A8H6F819</accession>
<evidence type="ECO:0000313" key="4">
    <source>
        <dbReference type="Proteomes" id="UP000593566"/>
    </source>
</evidence>
<dbReference type="RefSeq" id="XP_037147841.1">
    <property type="nucleotide sequence ID" value="XM_037296660.1"/>
</dbReference>
<evidence type="ECO:0000256" key="1">
    <source>
        <dbReference type="ARBA" id="ARBA00022679"/>
    </source>
</evidence>
<name>A0A8H6F819_9LECA</name>